<accession>A0A0F9N0N4</accession>
<gene>
    <name evidence="1" type="ORF">LCGC14_1393980</name>
</gene>
<name>A0A0F9N0N4_9ZZZZ</name>
<evidence type="ECO:0000313" key="1">
    <source>
        <dbReference type="EMBL" id="KKM75062.1"/>
    </source>
</evidence>
<proteinExistence type="predicted"/>
<organism evidence="1">
    <name type="scientific">marine sediment metagenome</name>
    <dbReference type="NCBI Taxonomy" id="412755"/>
    <lineage>
        <taxon>unclassified sequences</taxon>
        <taxon>metagenomes</taxon>
        <taxon>ecological metagenomes</taxon>
    </lineage>
</organism>
<protein>
    <submittedName>
        <fullName evidence="1">Uncharacterized protein</fullName>
    </submittedName>
</protein>
<comment type="caution">
    <text evidence="1">The sequence shown here is derived from an EMBL/GenBank/DDBJ whole genome shotgun (WGS) entry which is preliminary data.</text>
</comment>
<dbReference type="AlphaFoldDB" id="A0A0F9N0N4"/>
<dbReference type="EMBL" id="LAZR01009039">
    <property type="protein sequence ID" value="KKM75062.1"/>
    <property type="molecule type" value="Genomic_DNA"/>
</dbReference>
<reference evidence="1" key="1">
    <citation type="journal article" date="2015" name="Nature">
        <title>Complex archaea that bridge the gap between prokaryotes and eukaryotes.</title>
        <authorList>
            <person name="Spang A."/>
            <person name="Saw J.H."/>
            <person name="Jorgensen S.L."/>
            <person name="Zaremba-Niedzwiedzka K."/>
            <person name="Martijn J."/>
            <person name="Lind A.E."/>
            <person name="van Eijk R."/>
            <person name="Schleper C."/>
            <person name="Guy L."/>
            <person name="Ettema T.J."/>
        </authorList>
    </citation>
    <scope>NUCLEOTIDE SEQUENCE</scope>
</reference>
<sequence>MSWDNLRNLVVECPQNIRESIRAYVRGRPTGGFLEAVLQNDLMEAVLRADDTNRECLPAILAFVYNNVPSPMWGSPKAVDDHLLACREARK</sequence>